<dbReference type="EMBL" id="PEUM01000028">
    <property type="protein sequence ID" value="PIV25536.1"/>
    <property type="molecule type" value="Genomic_DNA"/>
</dbReference>
<reference evidence="2" key="1">
    <citation type="submission" date="2017-09" db="EMBL/GenBank/DDBJ databases">
        <title>Depth-based differentiation of microbial function through sediment-hosted aquifers and enrichment of novel symbionts in the deep terrestrial subsurface.</title>
        <authorList>
            <person name="Probst A.J."/>
            <person name="Ladd B."/>
            <person name="Jarett J.K."/>
            <person name="Geller-Mcgrath D.E."/>
            <person name="Sieber C.M.K."/>
            <person name="Emerson J.B."/>
            <person name="Anantharaman K."/>
            <person name="Thomas B.C."/>
            <person name="Malmstrom R."/>
            <person name="Stieglmeier M."/>
            <person name="Klingl A."/>
            <person name="Woyke T."/>
            <person name="Ryan C.M."/>
            <person name="Banfield J.F."/>
        </authorList>
    </citation>
    <scope>NUCLEOTIDE SEQUENCE [LARGE SCALE GENOMIC DNA]</scope>
</reference>
<name>A0A2M7CIQ4_9BACT</name>
<comment type="caution">
    <text evidence="1">The sequence shown here is derived from an EMBL/GenBank/DDBJ whole genome shotgun (WGS) entry which is preliminary data.</text>
</comment>
<evidence type="ECO:0000313" key="2">
    <source>
        <dbReference type="Proteomes" id="UP000229966"/>
    </source>
</evidence>
<evidence type="ECO:0000313" key="1">
    <source>
        <dbReference type="EMBL" id="PIV25536.1"/>
    </source>
</evidence>
<sequence length="115" mass="13212">MLRHIAQCVAVPAVARFAFALLRHIAQLRYIGNIALLQNAFRREPTEKRKEDAMFPIPNYKWKCKNCGEELIVHQDEEFPHLGVVSPKCPNCNGEMVGNLIVRRGPFPENPFRND</sequence>
<organism evidence="1 2">
    <name type="scientific">Candidatus Berkelbacteria bacterium CG03_land_8_20_14_0_80_40_36</name>
    <dbReference type="NCBI Taxonomy" id="1974509"/>
    <lineage>
        <taxon>Bacteria</taxon>
        <taxon>Candidatus Berkelbacteria</taxon>
    </lineage>
</organism>
<dbReference type="AlphaFoldDB" id="A0A2M7CIQ4"/>
<proteinExistence type="predicted"/>
<dbReference type="Proteomes" id="UP000229966">
    <property type="component" value="Unassembled WGS sequence"/>
</dbReference>
<accession>A0A2M7CIQ4</accession>
<gene>
    <name evidence="1" type="ORF">COS38_01105</name>
</gene>
<protein>
    <submittedName>
        <fullName evidence="1">Uncharacterized protein</fullName>
    </submittedName>
</protein>